<dbReference type="InterPro" id="IPR004291">
    <property type="entry name" value="Transposase_IS66_central"/>
</dbReference>
<dbReference type="Pfam" id="PF13817">
    <property type="entry name" value="DDE_Tnp_IS66_C"/>
    <property type="match status" value="1"/>
</dbReference>
<dbReference type="Proteomes" id="UP000318478">
    <property type="component" value="Unassembled WGS sequence"/>
</dbReference>
<evidence type="ECO:0000259" key="2">
    <source>
        <dbReference type="Pfam" id="PF03050"/>
    </source>
</evidence>
<keyword evidence="5" id="KW-1185">Reference proteome</keyword>
<feature type="domain" description="Transposase IS66 C-terminal" evidence="3">
    <location>
        <begin position="68"/>
        <end position="104"/>
    </location>
</feature>
<proteinExistence type="predicted"/>
<sequence length="132" mass="14749">MLPRSPIAKAITYAQNQWTALTTFTTRGYLNIDNNASERALKRVAIGRKNWLFAGNDAAAENHARLWSLIASCERHQVDPQRYLTSVLAKIGQTPREDLEQFLPDVWKAEDAAEPNHPSTETSPLASSTRST</sequence>
<dbReference type="InterPro" id="IPR039552">
    <property type="entry name" value="IS66_C"/>
</dbReference>
<feature type="compositionally biased region" description="Polar residues" evidence="1">
    <location>
        <begin position="117"/>
        <end position="132"/>
    </location>
</feature>
<accession>A0A5C5XS12</accession>
<name>A0A5C5XS12_9BACT</name>
<dbReference type="RefSeq" id="WP_146591961.1">
    <property type="nucleotide sequence ID" value="NZ_SJPO01000022.1"/>
</dbReference>
<feature type="region of interest" description="Disordered" evidence="1">
    <location>
        <begin position="106"/>
        <end position="132"/>
    </location>
</feature>
<dbReference type="AlphaFoldDB" id="A0A5C5XS12"/>
<evidence type="ECO:0000313" key="5">
    <source>
        <dbReference type="Proteomes" id="UP000318478"/>
    </source>
</evidence>
<dbReference type="PANTHER" id="PTHR33678">
    <property type="entry name" value="BLL1576 PROTEIN"/>
    <property type="match status" value="1"/>
</dbReference>
<reference evidence="4 5" key="1">
    <citation type="submission" date="2019-02" db="EMBL/GenBank/DDBJ databases">
        <title>Deep-cultivation of Planctomycetes and their phenomic and genomic characterization uncovers novel biology.</title>
        <authorList>
            <person name="Wiegand S."/>
            <person name="Jogler M."/>
            <person name="Boedeker C."/>
            <person name="Pinto D."/>
            <person name="Vollmers J."/>
            <person name="Rivas-Marin E."/>
            <person name="Kohn T."/>
            <person name="Peeters S.H."/>
            <person name="Heuer A."/>
            <person name="Rast P."/>
            <person name="Oberbeckmann S."/>
            <person name="Bunk B."/>
            <person name="Jeske O."/>
            <person name="Meyerdierks A."/>
            <person name="Storesund J.E."/>
            <person name="Kallscheuer N."/>
            <person name="Luecker S."/>
            <person name="Lage O.M."/>
            <person name="Pohl T."/>
            <person name="Merkel B.J."/>
            <person name="Hornburger P."/>
            <person name="Mueller R.-W."/>
            <person name="Bruemmer F."/>
            <person name="Labrenz M."/>
            <person name="Spormann A.M."/>
            <person name="Op Den Camp H."/>
            <person name="Overmann J."/>
            <person name="Amann R."/>
            <person name="Jetten M.S.M."/>
            <person name="Mascher T."/>
            <person name="Medema M.H."/>
            <person name="Devos D.P."/>
            <person name="Kaster A.-K."/>
            <person name="Ovreas L."/>
            <person name="Rohde M."/>
            <person name="Galperin M.Y."/>
            <person name="Jogler C."/>
        </authorList>
    </citation>
    <scope>NUCLEOTIDE SEQUENCE [LARGE SCALE GENOMIC DNA]</scope>
    <source>
        <strain evidence="4 5">Pla123a</strain>
    </source>
</reference>
<feature type="domain" description="Transposase IS66 central" evidence="2">
    <location>
        <begin position="2"/>
        <end position="61"/>
    </location>
</feature>
<dbReference type="InterPro" id="IPR052344">
    <property type="entry name" value="Transposase-related"/>
</dbReference>
<protein>
    <submittedName>
        <fullName evidence="4">Transposase IS66 family protein</fullName>
    </submittedName>
</protein>
<gene>
    <name evidence="4" type="ORF">Pla123a_49270</name>
</gene>
<dbReference type="EMBL" id="SJPO01000022">
    <property type="protein sequence ID" value="TWT65163.1"/>
    <property type="molecule type" value="Genomic_DNA"/>
</dbReference>
<dbReference type="PANTHER" id="PTHR33678:SF1">
    <property type="entry name" value="BLL1576 PROTEIN"/>
    <property type="match status" value="1"/>
</dbReference>
<dbReference type="OrthoDB" id="288185at2"/>
<comment type="caution">
    <text evidence="4">The sequence shown here is derived from an EMBL/GenBank/DDBJ whole genome shotgun (WGS) entry which is preliminary data.</text>
</comment>
<organism evidence="4 5">
    <name type="scientific">Posidoniimonas polymericola</name>
    <dbReference type="NCBI Taxonomy" id="2528002"/>
    <lineage>
        <taxon>Bacteria</taxon>
        <taxon>Pseudomonadati</taxon>
        <taxon>Planctomycetota</taxon>
        <taxon>Planctomycetia</taxon>
        <taxon>Pirellulales</taxon>
        <taxon>Lacipirellulaceae</taxon>
        <taxon>Posidoniimonas</taxon>
    </lineage>
</organism>
<evidence type="ECO:0000313" key="4">
    <source>
        <dbReference type="EMBL" id="TWT65163.1"/>
    </source>
</evidence>
<evidence type="ECO:0000256" key="1">
    <source>
        <dbReference type="SAM" id="MobiDB-lite"/>
    </source>
</evidence>
<evidence type="ECO:0000259" key="3">
    <source>
        <dbReference type="Pfam" id="PF13817"/>
    </source>
</evidence>
<dbReference type="Pfam" id="PF03050">
    <property type="entry name" value="DDE_Tnp_IS66"/>
    <property type="match status" value="1"/>
</dbReference>